<evidence type="ECO:0000313" key="2">
    <source>
        <dbReference type="EMBL" id="MDP2538998.1"/>
    </source>
</evidence>
<evidence type="ECO:0000313" key="1">
    <source>
        <dbReference type="EMBL" id="MDO7253013.1"/>
    </source>
</evidence>
<reference evidence="1 3" key="3">
    <citation type="journal article" date="2024" name="Syst. Appl. Microbiol.">
        <title>Helicobacter cappadocius sp. nov., from lizards: The first psychrotrophic Helicobacter species.</title>
        <authorList>
            <person name="Aydin F."/>
            <person name="Tarhane S."/>
            <person name="Karakaya E."/>
            <person name="Abay S."/>
            <person name="Kayman T."/>
            <person name="Guran O."/>
            <person name="Bozkurt E."/>
            <person name="Uzum N."/>
            <person name="Avci A."/>
            <person name="Olgun K."/>
            <person name="Jablonski D."/>
            <person name="Guran C."/>
            <person name="Burcin Saticioglu I."/>
        </authorList>
    </citation>
    <scope>NUCLEOTIDE SEQUENCE [LARGE SCALE GENOMIC DNA]</scope>
    <source>
        <strain evidence="1">Faydin-H75</strain>
        <strain evidence="3">faydin-H76</strain>
    </source>
</reference>
<sequence>MCLHKTFTGKLPHIFLGMFACLFLVSCASLQNFFLPKDPGETTSKKSENIQKAPQFKLVYIKTAMFRFYDYGILDIEPKEIKLELFKLGKSIGSISVKRKEICFLNDCAPKWPAAKNFFGKVSYGDLFDDILLSKDIFNGIGKQIIAGGGIVQRFQKSGEIFFYERKPGHTLFRNMSTGVTISIDDYVDPSLESQ</sequence>
<comment type="caution">
    <text evidence="2">The sequence shown here is derived from an EMBL/GenBank/DDBJ whole genome shotgun (WGS) entry which is preliminary data.</text>
</comment>
<proteinExistence type="predicted"/>
<dbReference type="RefSeq" id="WP_305516854.1">
    <property type="nucleotide sequence ID" value="NZ_JAUPEV010000004.1"/>
</dbReference>
<organism evidence="2 3">
    <name type="scientific">Helicobacter cappadocius</name>
    <dbReference type="NCBI Taxonomy" id="3063998"/>
    <lineage>
        <taxon>Bacteria</taxon>
        <taxon>Pseudomonadati</taxon>
        <taxon>Campylobacterota</taxon>
        <taxon>Epsilonproteobacteria</taxon>
        <taxon>Campylobacterales</taxon>
        <taxon>Helicobacteraceae</taxon>
        <taxon>Helicobacter</taxon>
    </lineage>
</organism>
<evidence type="ECO:0000313" key="4">
    <source>
        <dbReference type="Proteomes" id="UP001240777"/>
    </source>
</evidence>
<protein>
    <recommendedName>
        <fullName evidence="5">Lipoprotein</fullName>
    </recommendedName>
</protein>
<reference evidence="2 4" key="1">
    <citation type="submission" date="2023-07" db="EMBL/GenBank/DDBJ databases">
        <title>Unpublished Manusciprt.</title>
        <authorList>
            <person name="Aydin F."/>
            <person name="Tarhane S."/>
            <person name="Saticioglu I.B."/>
            <person name="Karakaya E."/>
            <person name="Abay S."/>
            <person name="Guran O."/>
            <person name="Bozkurt E."/>
            <person name="Uzum N."/>
            <person name="Olgun K."/>
            <person name="Jablonski D."/>
        </authorList>
    </citation>
    <scope>NUCLEOTIDE SEQUENCE</scope>
    <source>
        <strain evidence="4">faydin-H75</strain>
        <strain evidence="2">Faydin-H76</strain>
    </source>
</reference>
<dbReference type="Proteomes" id="UP001240777">
    <property type="component" value="Unassembled WGS sequence"/>
</dbReference>
<dbReference type="EMBL" id="JAUPEV010000004">
    <property type="protein sequence ID" value="MDO7253013.1"/>
    <property type="molecule type" value="Genomic_DNA"/>
</dbReference>
<dbReference type="Proteomes" id="UP001177258">
    <property type="component" value="Unassembled WGS sequence"/>
</dbReference>
<name>A0AA90PYQ3_9HELI</name>
<evidence type="ECO:0000313" key="3">
    <source>
        <dbReference type="Proteomes" id="UP001177258"/>
    </source>
</evidence>
<accession>A0AA90PYQ3</accession>
<dbReference type="EMBL" id="JAUYZK010000005">
    <property type="protein sequence ID" value="MDP2538998.1"/>
    <property type="molecule type" value="Genomic_DNA"/>
</dbReference>
<keyword evidence="4" id="KW-1185">Reference proteome</keyword>
<reference evidence="1" key="2">
    <citation type="submission" date="2023-07" db="EMBL/GenBank/DDBJ databases">
        <authorList>
            <person name="Aydin F."/>
            <person name="Tarhane S."/>
            <person name="Saticioglu I.B."/>
            <person name="Karakaya E."/>
            <person name="Abay S."/>
            <person name="Guran O."/>
            <person name="Bozkurt E."/>
            <person name="Uzum N."/>
            <person name="Olgun K."/>
            <person name="Jablonski D."/>
        </authorList>
    </citation>
    <scope>NUCLEOTIDE SEQUENCE</scope>
    <source>
        <strain evidence="1">Faydin-H75</strain>
    </source>
</reference>
<gene>
    <name evidence="1" type="ORF">Q5I04_03700</name>
    <name evidence="2" type="ORF">Q5I06_04305</name>
</gene>
<evidence type="ECO:0008006" key="5">
    <source>
        <dbReference type="Google" id="ProtNLM"/>
    </source>
</evidence>
<dbReference type="PROSITE" id="PS51257">
    <property type="entry name" value="PROKAR_LIPOPROTEIN"/>
    <property type="match status" value="1"/>
</dbReference>
<dbReference type="AlphaFoldDB" id="A0AA90PYQ3"/>